<dbReference type="EMBL" id="CM045758">
    <property type="protein sequence ID" value="KAI8032129.1"/>
    <property type="molecule type" value="Genomic_DNA"/>
</dbReference>
<keyword evidence="2" id="KW-1185">Reference proteome</keyword>
<accession>A0ACC0J2K1</accession>
<comment type="caution">
    <text evidence="1">The sequence shown here is derived from an EMBL/GenBank/DDBJ whole genome shotgun (WGS) entry which is preliminary data.</text>
</comment>
<sequence length="236" mass="26389">MLGGGTQKSLRKAVGAIKDSTTVNLAKANSDYKELDIAIVKSTNHVERLAKEKHIRAIFAAILVTRPRADVAYCIHALARQLSKTHNWALKFFGSELNYEMLFFRSALTLIWCGHAASMVNRVSCDRKQSDSSVAELTSDTVIEVSIEIPFAFRPILVQAIESTGTQVLEQILRIMLPCFMAQEGLSPLNFYIEDEFHHATHGGARGVKSITNYVPSQHDELEAKFFEERASFETK</sequence>
<proteinExistence type="predicted"/>
<evidence type="ECO:0000313" key="1">
    <source>
        <dbReference type="EMBL" id="KAI8032129.1"/>
    </source>
</evidence>
<gene>
    <name evidence="1" type="ORF">LOK49_LG01G00278</name>
</gene>
<evidence type="ECO:0000313" key="2">
    <source>
        <dbReference type="Proteomes" id="UP001060215"/>
    </source>
</evidence>
<reference evidence="1 2" key="1">
    <citation type="journal article" date="2022" name="Plant J.">
        <title>Chromosome-level genome of Camellia lanceoleosa provides a valuable resource for understanding genome evolution and self-incompatibility.</title>
        <authorList>
            <person name="Gong W."/>
            <person name="Xiao S."/>
            <person name="Wang L."/>
            <person name="Liao Z."/>
            <person name="Chang Y."/>
            <person name="Mo W."/>
            <person name="Hu G."/>
            <person name="Li W."/>
            <person name="Zhao G."/>
            <person name="Zhu H."/>
            <person name="Hu X."/>
            <person name="Ji K."/>
            <person name="Xiang X."/>
            <person name="Song Q."/>
            <person name="Yuan D."/>
            <person name="Jin S."/>
            <person name="Zhang L."/>
        </authorList>
    </citation>
    <scope>NUCLEOTIDE SEQUENCE [LARGE SCALE GENOMIC DNA]</scope>
    <source>
        <strain evidence="1">SQ_2022a</strain>
    </source>
</reference>
<organism evidence="1 2">
    <name type="scientific">Camellia lanceoleosa</name>
    <dbReference type="NCBI Taxonomy" id="1840588"/>
    <lineage>
        <taxon>Eukaryota</taxon>
        <taxon>Viridiplantae</taxon>
        <taxon>Streptophyta</taxon>
        <taxon>Embryophyta</taxon>
        <taxon>Tracheophyta</taxon>
        <taxon>Spermatophyta</taxon>
        <taxon>Magnoliopsida</taxon>
        <taxon>eudicotyledons</taxon>
        <taxon>Gunneridae</taxon>
        <taxon>Pentapetalae</taxon>
        <taxon>asterids</taxon>
        <taxon>Ericales</taxon>
        <taxon>Theaceae</taxon>
        <taxon>Camellia</taxon>
    </lineage>
</organism>
<dbReference type="Proteomes" id="UP001060215">
    <property type="component" value="Chromosome 1"/>
</dbReference>
<protein>
    <submittedName>
        <fullName evidence="1">Clathrin assembly protein</fullName>
    </submittedName>
</protein>
<name>A0ACC0J2K1_9ERIC</name>